<organism evidence="3 4">
    <name type="scientific">Candidatus Aquicultor primus</name>
    <dbReference type="NCBI Taxonomy" id="1797195"/>
    <lineage>
        <taxon>Bacteria</taxon>
        <taxon>Bacillati</taxon>
        <taxon>Actinomycetota</taxon>
        <taxon>Candidatus Aquicultoria</taxon>
        <taxon>Candidatus Aquicultorales</taxon>
        <taxon>Candidatus Aquicultoraceae</taxon>
        <taxon>Candidatus Aquicultor</taxon>
    </lineage>
</organism>
<feature type="domain" description="Peptidoglycan binding-like" evidence="1">
    <location>
        <begin position="10"/>
        <end position="68"/>
    </location>
</feature>
<evidence type="ECO:0000313" key="3">
    <source>
        <dbReference type="EMBL" id="OFW33972.1"/>
    </source>
</evidence>
<sequence length="346" mass="38233">MMRSFSKGDRGDEVVDIQIRLSRLGYNLGPSGVDGSFGDATGAAVVMFQRDRDLFVDGVVSEETWRALVEATYKLGDRLIYLRSPFFRGDDVKELQRNLNTLGFNTGQVDGVYGETTERAVREYQRNVGLQSDGIFGPSTHAAIQNFRHLLSSEASAIYPDPHRNQDSALAIFENRRIVINPIFLQDELKGQARASAVETNRDLGIRLGNLLELLGARVVYLDGDAIGSFGGAADIYIEFSLKLAEGKERSGSAVHYDDTFDECATRSQVLAKILQEELVCALELQDLGVERATLDVKPGQAVAAVRIKPLFSSKTDEMPLLEEEILRQKIAVAVFDGISSYLQLY</sequence>
<feature type="domain" description="Peptidoglycan binding-like" evidence="1">
    <location>
        <begin position="88"/>
        <end position="144"/>
    </location>
</feature>
<dbReference type="Pfam" id="PF01471">
    <property type="entry name" value="PG_binding_1"/>
    <property type="match status" value="2"/>
</dbReference>
<dbReference type="GO" id="GO:0008745">
    <property type="term" value="F:N-acetylmuramoyl-L-alanine amidase activity"/>
    <property type="evidence" value="ECO:0007669"/>
    <property type="project" value="InterPro"/>
</dbReference>
<dbReference type="SUPFAM" id="SSF53187">
    <property type="entry name" value="Zn-dependent exopeptidases"/>
    <property type="match status" value="1"/>
</dbReference>
<dbReference type="InterPro" id="IPR002508">
    <property type="entry name" value="MurNAc-LAA_cat"/>
</dbReference>
<dbReference type="Gene3D" id="3.40.630.40">
    <property type="entry name" value="Zn-dependent exopeptidases"/>
    <property type="match status" value="1"/>
</dbReference>
<name>A0A1F2ULX1_9ACTN</name>
<feature type="domain" description="MurNAc-LAA" evidence="2">
    <location>
        <begin position="234"/>
        <end position="340"/>
    </location>
</feature>
<dbReference type="InterPro" id="IPR036365">
    <property type="entry name" value="PGBD-like_sf"/>
</dbReference>
<dbReference type="InterPro" id="IPR036366">
    <property type="entry name" value="PGBDSf"/>
</dbReference>
<dbReference type="InterPro" id="IPR002477">
    <property type="entry name" value="Peptidoglycan-bd-like"/>
</dbReference>
<accession>A0A1F2ULX1</accession>
<dbReference type="Pfam" id="PF01520">
    <property type="entry name" value="Amidase_3"/>
    <property type="match status" value="1"/>
</dbReference>
<dbReference type="Gene3D" id="1.10.101.10">
    <property type="entry name" value="PGBD-like superfamily/PGBD"/>
    <property type="match status" value="2"/>
</dbReference>
<evidence type="ECO:0000313" key="4">
    <source>
        <dbReference type="Proteomes" id="UP000178086"/>
    </source>
</evidence>
<dbReference type="SUPFAM" id="SSF47090">
    <property type="entry name" value="PGBD-like"/>
    <property type="match status" value="2"/>
</dbReference>
<evidence type="ECO:0000259" key="1">
    <source>
        <dbReference type="Pfam" id="PF01471"/>
    </source>
</evidence>
<evidence type="ECO:0008006" key="5">
    <source>
        <dbReference type="Google" id="ProtNLM"/>
    </source>
</evidence>
<dbReference type="EMBL" id="MELI01000055">
    <property type="protein sequence ID" value="OFW33972.1"/>
    <property type="molecule type" value="Genomic_DNA"/>
</dbReference>
<proteinExistence type="predicted"/>
<comment type="caution">
    <text evidence="3">The sequence shown here is derived from an EMBL/GenBank/DDBJ whole genome shotgun (WGS) entry which is preliminary data.</text>
</comment>
<reference evidence="3 4" key="1">
    <citation type="journal article" date="2016" name="Nat. Commun.">
        <title>Thousands of microbial genomes shed light on interconnected biogeochemical processes in an aquifer system.</title>
        <authorList>
            <person name="Anantharaman K."/>
            <person name="Brown C.T."/>
            <person name="Hug L.A."/>
            <person name="Sharon I."/>
            <person name="Castelle C.J."/>
            <person name="Probst A.J."/>
            <person name="Thomas B.C."/>
            <person name="Singh A."/>
            <person name="Wilkins M.J."/>
            <person name="Karaoz U."/>
            <person name="Brodie E.L."/>
            <person name="Williams K.H."/>
            <person name="Hubbard S.S."/>
            <person name="Banfield J.F."/>
        </authorList>
    </citation>
    <scope>NUCLEOTIDE SEQUENCE [LARGE SCALE GENOMIC DNA]</scope>
</reference>
<dbReference type="AlphaFoldDB" id="A0A1F2ULX1"/>
<gene>
    <name evidence="3" type="ORF">A2074_06060</name>
</gene>
<dbReference type="GO" id="GO:0009253">
    <property type="term" value="P:peptidoglycan catabolic process"/>
    <property type="evidence" value="ECO:0007669"/>
    <property type="project" value="InterPro"/>
</dbReference>
<protein>
    <recommendedName>
        <fullName evidence="5">Peptidoglycan-binding protein</fullName>
    </recommendedName>
</protein>
<evidence type="ECO:0000259" key="2">
    <source>
        <dbReference type="Pfam" id="PF01520"/>
    </source>
</evidence>
<dbReference type="Proteomes" id="UP000178086">
    <property type="component" value="Unassembled WGS sequence"/>
</dbReference>